<gene>
    <name evidence="1" type="ORF">QJS04_geneDACA003959</name>
</gene>
<organism evidence="1 2">
    <name type="scientific">Acorus gramineus</name>
    <name type="common">Dwarf sweet flag</name>
    <dbReference type="NCBI Taxonomy" id="55184"/>
    <lineage>
        <taxon>Eukaryota</taxon>
        <taxon>Viridiplantae</taxon>
        <taxon>Streptophyta</taxon>
        <taxon>Embryophyta</taxon>
        <taxon>Tracheophyta</taxon>
        <taxon>Spermatophyta</taxon>
        <taxon>Magnoliopsida</taxon>
        <taxon>Liliopsida</taxon>
        <taxon>Acoraceae</taxon>
        <taxon>Acorus</taxon>
    </lineage>
</organism>
<dbReference type="AlphaFoldDB" id="A0AAV9BJI0"/>
<sequence>MGSDYTQMSYPSLPTFLVHQCGCQLAVAVPYDLYVSYPATQVASPAPAPMPAPTGYAAVQKEVDDD</sequence>
<accession>A0AAV9BJI0</accession>
<dbReference type="Proteomes" id="UP001179952">
    <property type="component" value="Unassembled WGS sequence"/>
</dbReference>
<comment type="caution">
    <text evidence="1">The sequence shown here is derived from an EMBL/GenBank/DDBJ whole genome shotgun (WGS) entry which is preliminary data.</text>
</comment>
<proteinExistence type="predicted"/>
<reference evidence="1" key="2">
    <citation type="submission" date="2023-06" db="EMBL/GenBank/DDBJ databases">
        <authorList>
            <person name="Ma L."/>
            <person name="Liu K.-W."/>
            <person name="Li Z."/>
            <person name="Hsiao Y.-Y."/>
            <person name="Qi Y."/>
            <person name="Fu T."/>
            <person name="Tang G."/>
            <person name="Zhang D."/>
            <person name="Sun W.-H."/>
            <person name="Liu D.-K."/>
            <person name="Li Y."/>
            <person name="Chen G.-Z."/>
            <person name="Liu X.-D."/>
            <person name="Liao X.-Y."/>
            <person name="Jiang Y.-T."/>
            <person name="Yu X."/>
            <person name="Hao Y."/>
            <person name="Huang J."/>
            <person name="Zhao X.-W."/>
            <person name="Ke S."/>
            <person name="Chen Y.-Y."/>
            <person name="Wu W.-L."/>
            <person name="Hsu J.-L."/>
            <person name="Lin Y.-F."/>
            <person name="Huang M.-D."/>
            <person name="Li C.-Y."/>
            <person name="Huang L."/>
            <person name="Wang Z.-W."/>
            <person name="Zhao X."/>
            <person name="Zhong W.-Y."/>
            <person name="Peng D.-H."/>
            <person name="Ahmad S."/>
            <person name="Lan S."/>
            <person name="Zhang J.-S."/>
            <person name="Tsai W.-C."/>
            <person name="Van De Peer Y."/>
            <person name="Liu Z.-J."/>
        </authorList>
    </citation>
    <scope>NUCLEOTIDE SEQUENCE</scope>
    <source>
        <strain evidence="1">SCP</strain>
        <tissue evidence="1">Leaves</tissue>
    </source>
</reference>
<protein>
    <submittedName>
        <fullName evidence="1">Uncharacterized protein</fullName>
    </submittedName>
</protein>
<dbReference type="EMBL" id="JAUJYN010000003">
    <property type="protein sequence ID" value="KAK1276670.1"/>
    <property type="molecule type" value="Genomic_DNA"/>
</dbReference>
<keyword evidence="2" id="KW-1185">Reference proteome</keyword>
<evidence type="ECO:0000313" key="1">
    <source>
        <dbReference type="EMBL" id="KAK1276670.1"/>
    </source>
</evidence>
<name>A0AAV9BJI0_ACOGR</name>
<reference evidence="1" key="1">
    <citation type="journal article" date="2023" name="Nat. Commun.">
        <title>Diploid and tetraploid genomes of Acorus and the evolution of monocots.</title>
        <authorList>
            <person name="Ma L."/>
            <person name="Liu K.W."/>
            <person name="Li Z."/>
            <person name="Hsiao Y.Y."/>
            <person name="Qi Y."/>
            <person name="Fu T."/>
            <person name="Tang G.D."/>
            <person name="Zhang D."/>
            <person name="Sun W.H."/>
            <person name="Liu D.K."/>
            <person name="Li Y."/>
            <person name="Chen G.Z."/>
            <person name="Liu X.D."/>
            <person name="Liao X.Y."/>
            <person name="Jiang Y.T."/>
            <person name="Yu X."/>
            <person name="Hao Y."/>
            <person name="Huang J."/>
            <person name="Zhao X.W."/>
            <person name="Ke S."/>
            <person name="Chen Y.Y."/>
            <person name="Wu W.L."/>
            <person name="Hsu J.L."/>
            <person name="Lin Y.F."/>
            <person name="Huang M.D."/>
            <person name="Li C.Y."/>
            <person name="Huang L."/>
            <person name="Wang Z.W."/>
            <person name="Zhao X."/>
            <person name="Zhong W.Y."/>
            <person name="Peng D.H."/>
            <person name="Ahmad S."/>
            <person name="Lan S."/>
            <person name="Zhang J.S."/>
            <person name="Tsai W.C."/>
            <person name="Van de Peer Y."/>
            <person name="Liu Z.J."/>
        </authorList>
    </citation>
    <scope>NUCLEOTIDE SEQUENCE</scope>
    <source>
        <strain evidence="1">SCP</strain>
    </source>
</reference>
<evidence type="ECO:0000313" key="2">
    <source>
        <dbReference type="Proteomes" id="UP001179952"/>
    </source>
</evidence>